<evidence type="ECO:0000256" key="5">
    <source>
        <dbReference type="SAM" id="Phobius"/>
    </source>
</evidence>
<protein>
    <submittedName>
        <fullName evidence="6">Membrane protein required for colicin V production</fullName>
    </submittedName>
</protein>
<keyword evidence="7" id="KW-1185">Reference proteome</keyword>
<keyword evidence="4 5" id="KW-0472">Membrane</keyword>
<dbReference type="RefSeq" id="WP_075008177.1">
    <property type="nucleotide sequence ID" value="NZ_FOAP01000010.1"/>
</dbReference>
<sequence length="250" mass="27092">MIIDLIILGLVLFFAVVGAITGAARQVAHLVGLAVAYFVSKRLGPVFAPRLAEALGTPLLIGLLVGSVLLFIVVLVVVRYALGALLQRMLSGQDPENRGADRFIGFLIGGAKVGIIAYVLLSALTFVEQYVVVAGRRMGLSPKGSHALAFARKHNLFEMTQFAALKDFVQVAQLSADPQRAAKLQNDPAYKALRQDPRFQKALRDESLRRSLEQGDHRALLNNNLILQLIQDPDIAARLGAASHAAERRP</sequence>
<evidence type="ECO:0000256" key="3">
    <source>
        <dbReference type="ARBA" id="ARBA00022989"/>
    </source>
</evidence>
<evidence type="ECO:0000313" key="7">
    <source>
        <dbReference type="Proteomes" id="UP000182719"/>
    </source>
</evidence>
<proteinExistence type="predicted"/>
<dbReference type="PANTHER" id="PTHR37306">
    <property type="entry name" value="COLICIN V PRODUCTION PROTEIN"/>
    <property type="match status" value="1"/>
</dbReference>
<feature type="transmembrane region" description="Helical" evidence="5">
    <location>
        <begin position="60"/>
        <end position="82"/>
    </location>
</feature>
<dbReference type="AlphaFoldDB" id="A0A1H7UVR2"/>
<dbReference type="Pfam" id="PF02674">
    <property type="entry name" value="Colicin_V"/>
    <property type="match status" value="1"/>
</dbReference>
<evidence type="ECO:0000256" key="4">
    <source>
        <dbReference type="ARBA" id="ARBA00023136"/>
    </source>
</evidence>
<keyword evidence="3 5" id="KW-1133">Transmembrane helix</keyword>
<feature type="transmembrane region" description="Helical" evidence="5">
    <location>
        <begin position="103"/>
        <end position="127"/>
    </location>
</feature>
<name>A0A1H7UVR2_STIAU</name>
<dbReference type="GO" id="GO:0009403">
    <property type="term" value="P:toxin biosynthetic process"/>
    <property type="evidence" value="ECO:0007669"/>
    <property type="project" value="InterPro"/>
</dbReference>
<dbReference type="EMBL" id="FOAP01000010">
    <property type="protein sequence ID" value="SEM01070.1"/>
    <property type="molecule type" value="Genomic_DNA"/>
</dbReference>
<evidence type="ECO:0000313" key="6">
    <source>
        <dbReference type="EMBL" id="SEM01070.1"/>
    </source>
</evidence>
<accession>A0A1H7UVR2</accession>
<comment type="subcellular location">
    <subcellularLocation>
        <location evidence="1">Membrane</location>
        <topology evidence="1">Multi-pass membrane protein</topology>
    </subcellularLocation>
</comment>
<reference evidence="7" key="1">
    <citation type="submission" date="2016-10" db="EMBL/GenBank/DDBJ databases">
        <authorList>
            <person name="Varghese N."/>
            <person name="Submissions S."/>
        </authorList>
    </citation>
    <scope>NUCLEOTIDE SEQUENCE [LARGE SCALE GENOMIC DNA]</scope>
    <source>
        <strain evidence="7">DSM 17044</strain>
    </source>
</reference>
<dbReference type="GO" id="GO:0016020">
    <property type="term" value="C:membrane"/>
    <property type="evidence" value="ECO:0007669"/>
    <property type="project" value="UniProtKB-SubCell"/>
</dbReference>
<evidence type="ECO:0000256" key="2">
    <source>
        <dbReference type="ARBA" id="ARBA00022692"/>
    </source>
</evidence>
<dbReference type="OrthoDB" id="5381085at2"/>
<dbReference type="PANTHER" id="PTHR37306:SF1">
    <property type="entry name" value="COLICIN V PRODUCTION PROTEIN"/>
    <property type="match status" value="1"/>
</dbReference>
<dbReference type="InterPro" id="IPR003825">
    <property type="entry name" value="Colicin-V_CvpA"/>
</dbReference>
<keyword evidence="2 5" id="KW-0812">Transmembrane</keyword>
<gene>
    <name evidence="6" type="ORF">SAMN05444354_110220</name>
</gene>
<dbReference type="Proteomes" id="UP000182719">
    <property type="component" value="Unassembled WGS sequence"/>
</dbReference>
<organism evidence="6 7">
    <name type="scientific">Stigmatella aurantiaca</name>
    <dbReference type="NCBI Taxonomy" id="41"/>
    <lineage>
        <taxon>Bacteria</taxon>
        <taxon>Pseudomonadati</taxon>
        <taxon>Myxococcota</taxon>
        <taxon>Myxococcia</taxon>
        <taxon>Myxococcales</taxon>
        <taxon>Cystobacterineae</taxon>
        <taxon>Archangiaceae</taxon>
        <taxon>Stigmatella</taxon>
    </lineage>
</organism>
<evidence type="ECO:0000256" key="1">
    <source>
        <dbReference type="ARBA" id="ARBA00004141"/>
    </source>
</evidence>